<feature type="compositionally biased region" description="Basic residues" evidence="1">
    <location>
        <begin position="90"/>
        <end position="104"/>
    </location>
</feature>
<proteinExistence type="predicted"/>
<reference evidence="3" key="1">
    <citation type="submission" date="2016-10" db="EMBL/GenBank/DDBJ databases">
        <authorList>
            <person name="Varghese N."/>
            <person name="Submissions S."/>
        </authorList>
    </citation>
    <scope>NUCLEOTIDE SEQUENCE [LARGE SCALE GENOMIC DNA]</scope>
    <source>
        <strain evidence="3">CGMCC 4.3516</strain>
    </source>
</reference>
<gene>
    <name evidence="2" type="ORF">SAMN05216270_109195</name>
</gene>
<dbReference type="EMBL" id="FNAD01000009">
    <property type="protein sequence ID" value="SDD94333.1"/>
    <property type="molecule type" value="Genomic_DNA"/>
</dbReference>
<keyword evidence="3" id="KW-1185">Reference proteome</keyword>
<dbReference type="Proteomes" id="UP000198949">
    <property type="component" value="Unassembled WGS sequence"/>
</dbReference>
<dbReference type="AlphaFoldDB" id="A0A1G6YW84"/>
<evidence type="ECO:0000313" key="2">
    <source>
        <dbReference type="EMBL" id="SDD94333.1"/>
    </source>
</evidence>
<evidence type="ECO:0000313" key="3">
    <source>
        <dbReference type="Proteomes" id="UP000198949"/>
    </source>
</evidence>
<protein>
    <submittedName>
        <fullName evidence="2">Uncharacterized protein</fullName>
    </submittedName>
</protein>
<evidence type="ECO:0000256" key="1">
    <source>
        <dbReference type="SAM" id="MobiDB-lite"/>
    </source>
</evidence>
<accession>A0A1G6YW84</accession>
<organism evidence="2 3">
    <name type="scientific">Glycomyces harbinensis</name>
    <dbReference type="NCBI Taxonomy" id="58114"/>
    <lineage>
        <taxon>Bacteria</taxon>
        <taxon>Bacillati</taxon>
        <taxon>Actinomycetota</taxon>
        <taxon>Actinomycetes</taxon>
        <taxon>Glycomycetales</taxon>
        <taxon>Glycomycetaceae</taxon>
        <taxon>Glycomyces</taxon>
    </lineage>
</organism>
<sequence>MALSTLSRDLIPGWAKIDLQLHQPFRGWFGFRRLRCDWCGERWGRHSCPMRESAARQFVYTASSAQQEAALVSGDITEADLQLRRSQPTGHRRKPSPHPRHSRRSASFTALPLEWSHV</sequence>
<name>A0A1G6YW84_9ACTN</name>
<feature type="region of interest" description="Disordered" evidence="1">
    <location>
        <begin position="82"/>
        <end position="108"/>
    </location>
</feature>